<protein>
    <submittedName>
        <fullName evidence="1">Uncharacterized protein</fullName>
    </submittedName>
</protein>
<proteinExistence type="predicted"/>
<dbReference type="Proteomes" id="UP000805193">
    <property type="component" value="Unassembled WGS sequence"/>
</dbReference>
<organism evidence="1 2">
    <name type="scientific">Ixodes persulcatus</name>
    <name type="common">Taiga tick</name>
    <dbReference type="NCBI Taxonomy" id="34615"/>
    <lineage>
        <taxon>Eukaryota</taxon>
        <taxon>Metazoa</taxon>
        <taxon>Ecdysozoa</taxon>
        <taxon>Arthropoda</taxon>
        <taxon>Chelicerata</taxon>
        <taxon>Arachnida</taxon>
        <taxon>Acari</taxon>
        <taxon>Parasitiformes</taxon>
        <taxon>Ixodida</taxon>
        <taxon>Ixodoidea</taxon>
        <taxon>Ixodidae</taxon>
        <taxon>Ixodinae</taxon>
        <taxon>Ixodes</taxon>
    </lineage>
</organism>
<gene>
    <name evidence="1" type="ORF">HPB47_016877</name>
</gene>
<keyword evidence="2" id="KW-1185">Reference proteome</keyword>
<evidence type="ECO:0000313" key="1">
    <source>
        <dbReference type="EMBL" id="KAG0438768.1"/>
    </source>
</evidence>
<reference evidence="1 2" key="1">
    <citation type="journal article" date="2020" name="Cell">
        <title>Large-Scale Comparative Analyses of Tick Genomes Elucidate Their Genetic Diversity and Vector Capacities.</title>
        <authorList>
            <consortium name="Tick Genome and Microbiome Consortium (TIGMIC)"/>
            <person name="Jia N."/>
            <person name="Wang J."/>
            <person name="Shi W."/>
            <person name="Du L."/>
            <person name="Sun Y."/>
            <person name="Zhan W."/>
            <person name="Jiang J.F."/>
            <person name="Wang Q."/>
            <person name="Zhang B."/>
            <person name="Ji P."/>
            <person name="Bell-Sakyi L."/>
            <person name="Cui X.M."/>
            <person name="Yuan T.T."/>
            <person name="Jiang B.G."/>
            <person name="Yang W.F."/>
            <person name="Lam T.T."/>
            <person name="Chang Q.C."/>
            <person name="Ding S.J."/>
            <person name="Wang X.J."/>
            <person name="Zhu J.G."/>
            <person name="Ruan X.D."/>
            <person name="Zhao L."/>
            <person name="Wei J.T."/>
            <person name="Ye R.Z."/>
            <person name="Que T.C."/>
            <person name="Du C.H."/>
            <person name="Zhou Y.H."/>
            <person name="Cheng J.X."/>
            <person name="Dai P.F."/>
            <person name="Guo W.B."/>
            <person name="Han X.H."/>
            <person name="Huang E.J."/>
            <person name="Li L.F."/>
            <person name="Wei W."/>
            <person name="Gao Y.C."/>
            <person name="Liu J.Z."/>
            <person name="Shao H.Z."/>
            <person name="Wang X."/>
            <person name="Wang C.C."/>
            <person name="Yang T.C."/>
            <person name="Huo Q.B."/>
            <person name="Li W."/>
            <person name="Chen H.Y."/>
            <person name="Chen S.E."/>
            <person name="Zhou L.G."/>
            <person name="Ni X.B."/>
            <person name="Tian J.H."/>
            <person name="Sheng Y."/>
            <person name="Liu T."/>
            <person name="Pan Y.S."/>
            <person name="Xia L.Y."/>
            <person name="Li J."/>
            <person name="Zhao F."/>
            <person name="Cao W.C."/>
        </authorList>
    </citation>
    <scope>NUCLEOTIDE SEQUENCE [LARGE SCALE GENOMIC DNA]</scope>
    <source>
        <strain evidence="1">Iper-2018</strain>
    </source>
</reference>
<evidence type="ECO:0000313" key="2">
    <source>
        <dbReference type="Proteomes" id="UP000805193"/>
    </source>
</evidence>
<accession>A0AC60QPQ9</accession>
<name>A0AC60QPQ9_IXOPE</name>
<comment type="caution">
    <text evidence="1">The sequence shown here is derived from an EMBL/GenBank/DDBJ whole genome shotgun (WGS) entry which is preliminary data.</text>
</comment>
<dbReference type="EMBL" id="JABSTQ010005680">
    <property type="protein sequence ID" value="KAG0438768.1"/>
    <property type="molecule type" value="Genomic_DNA"/>
</dbReference>
<sequence>MALEMLAGAWTATSAGLIQNCFIHAGFAAGQHASAALPELEASVSASGDDLQPLTEAWDALRSVDTTVPDVVELNDFLCADADLIVQEGFSDDAIIDSVRKEHEESDDEDGEKQKRERQPSSRDVLHALDVIRNFLRVHDGDEAMHSLSSCEAQIVKLMHSKKREDAGGRAAANCELLLQALGGGQLTANCDQLRLAVAPVQLANRGHHLFWVYENVAAMPRDCKRTISRFLECEPTLLDARFFSAQVRARYFWGNVPGMYSALPPRILERSVDLSSVLDPLLNRKALVEKIRTVTTRSNSLRQGKQGMLPVQVGERGADVLWITELERVFGFPSHYTDVGNLSLGRRQQLLGRAWSVPVVCHLLAPLRDFFRAGERRPPMREC</sequence>